<evidence type="ECO:0000313" key="2">
    <source>
        <dbReference type="EMBL" id="TFY96595.1"/>
    </source>
</evidence>
<dbReference type="AlphaFoldDB" id="A0A4Z0BBQ7"/>
<gene>
    <name evidence="2" type="ORF">EZ216_20290</name>
</gene>
<dbReference type="PROSITE" id="PS51257">
    <property type="entry name" value="PROKAR_LIPOPROTEIN"/>
    <property type="match status" value="1"/>
</dbReference>
<reference evidence="2 3" key="1">
    <citation type="submission" date="2019-03" db="EMBL/GenBank/DDBJ databases">
        <title>Ramlibacter sp. 18x22-1, whole genome shotgun sequence.</title>
        <authorList>
            <person name="Zhang X."/>
            <person name="Feng G."/>
            <person name="Zhu H."/>
        </authorList>
    </citation>
    <scope>NUCLEOTIDE SEQUENCE [LARGE SCALE GENOMIC DNA]</scope>
    <source>
        <strain evidence="2 3">18x22-1</strain>
    </source>
</reference>
<feature type="signal peptide" evidence="1">
    <location>
        <begin position="1"/>
        <end position="20"/>
    </location>
</feature>
<sequence>MGIVLKGAALLAAVLLAGCAADTTARGAHWSPEPSMRPLLIFAADGQGHVIKVPAAGSPGAAATAARLHQGVVYLDSKKPGTQVAQTPVD</sequence>
<accession>A0A4Z0BBQ7</accession>
<keyword evidence="1" id="KW-0732">Signal</keyword>
<comment type="caution">
    <text evidence="2">The sequence shown here is derived from an EMBL/GenBank/DDBJ whole genome shotgun (WGS) entry which is preliminary data.</text>
</comment>
<evidence type="ECO:0000313" key="3">
    <source>
        <dbReference type="Proteomes" id="UP000297839"/>
    </source>
</evidence>
<evidence type="ECO:0000256" key="1">
    <source>
        <dbReference type="SAM" id="SignalP"/>
    </source>
</evidence>
<keyword evidence="3" id="KW-1185">Reference proteome</keyword>
<proteinExistence type="predicted"/>
<dbReference type="EMBL" id="SMLK01000011">
    <property type="protein sequence ID" value="TFY96595.1"/>
    <property type="molecule type" value="Genomic_DNA"/>
</dbReference>
<dbReference type="Proteomes" id="UP000297839">
    <property type="component" value="Unassembled WGS sequence"/>
</dbReference>
<feature type="chain" id="PRO_5021318754" evidence="1">
    <location>
        <begin position="21"/>
        <end position="90"/>
    </location>
</feature>
<dbReference type="RefSeq" id="WP_135251623.1">
    <property type="nucleotide sequence ID" value="NZ_SMLK01000011.1"/>
</dbReference>
<protein>
    <submittedName>
        <fullName evidence="2">Uncharacterized protein</fullName>
    </submittedName>
</protein>
<organism evidence="2 3">
    <name type="scientific">Ramlibacter humi</name>
    <dbReference type="NCBI Taxonomy" id="2530451"/>
    <lineage>
        <taxon>Bacteria</taxon>
        <taxon>Pseudomonadati</taxon>
        <taxon>Pseudomonadota</taxon>
        <taxon>Betaproteobacteria</taxon>
        <taxon>Burkholderiales</taxon>
        <taxon>Comamonadaceae</taxon>
        <taxon>Ramlibacter</taxon>
    </lineage>
</organism>
<name>A0A4Z0BBQ7_9BURK</name>